<dbReference type="InterPro" id="IPR035994">
    <property type="entry name" value="Nucleoside_phosphorylase_sf"/>
</dbReference>
<dbReference type="EMBL" id="JACHMN010000003">
    <property type="protein sequence ID" value="MBB5873454.1"/>
    <property type="molecule type" value="Genomic_DNA"/>
</dbReference>
<keyword evidence="3" id="KW-1185">Reference proteome</keyword>
<dbReference type="RefSeq" id="WP_184844698.1">
    <property type="nucleotide sequence ID" value="NZ_JACHMN010000003.1"/>
</dbReference>
<dbReference type="GO" id="GO:0019284">
    <property type="term" value="P:L-methionine salvage from S-adenosylmethionine"/>
    <property type="evidence" value="ECO:0007669"/>
    <property type="project" value="TreeGrafter"/>
</dbReference>
<dbReference type="InterPro" id="IPR000845">
    <property type="entry name" value="Nucleoside_phosphorylase_d"/>
</dbReference>
<dbReference type="Pfam" id="PF01048">
    <property type="entry name" value="PNP_UDP_1"/>
    <property type="match status" value="1"/>
</dbReference>
<sequence>MTSTQRNNFGTFTAAAVTFGDNSPAVAGGGADPSRPQPSAGGCSRVLLVVVADVERDATIRAVTAVSGASLTRSHSRHHTIYSLGRIGRTEVTLAQVAQGTTTPDAAGVAMPALLDDVKPHFVLAVGICYGLKADDPRRPQQLGDVLIATQLRLAAHRKVAGTETDRGGAVHPSAVLLDRLRSARLDWRNEAAVHEGPIVTESVLVDSAAYQQRIRRLYPEAIGGEMEGAGVYAAAIRSKVDWALVKGICDWGFDKDDRHQAPAAANAASFVTHMIRIGGLDPIPSP</sequence>
<dbReference type="SUPFAM" id="SSF53167">
    <property type="entry name" value="Purine and uridine phosphorylases"/>
    <property type="match status" value="1"/>
</dbReference>
<dbReference type="PANTHER" id="PTHR46832">
    <property type="entry name" value="5'-METHYLTHIOADENOSINE/S-ADENOSYLHOMOCYSTEINE NUCLEOSIDASE"/>
    <property type="match status" value="1"/>
</dbReference>
<dbReference type="AlphaFoldDB" id="A0A841BZ93"/>
<evidence type="ECO:0000313" key="3">
    <source>
        <dbReference type="Proteomes" id="UP000587527"/>
    </source>
</evidence>
<evidence type="ECO:0000313" key="2">
    <source>
        <dbReference type="EMBL" id="MBB5873454.1"/>
    </source>
</evidence>
<dbReference type="GO" id="GO:0009116">
    <property type="term" value="P:nucleoside metabolic process"/>
    <property type="evidence" value="ECO:0007669"/>
    <property type="project" value="InterPro"/>
</dbReference>
<reference evidence="2 3" key="1">
    <citation type="submission" date="2020-08" db="EMBL/GenBank/DDBJ databases">
        <title>Sequencing the genomes of 1000 actinobacteria strains.</title>
        <authorList>
            <person name="Klenk H.-P."/>
        </authorList>
    </citation>
    <scope>NUCLEOTIDE SEQUENCE [LARGE SCALE GENOMIC DNA]</scope>
    <source>
        <strain evidence="2 3">DSM 45362</strain>
    </source>
</reference>
<comment type="caution">
    <text evidence="2">The sequence shown here is derived from an EMBL/GenBank/DDBJ whole genome shotgun (WGS) entry which is preliminary data.</text>
</comment>
<name>A0A841BZ93_9ACTN</name>
<proteinExistence type="predicted"/>
<organism evidence="2 3">
    <name type="scientific">Allocatelliglobosispora scoriae</name>
    <dbReference type="NCBI Taxonomy" id="643052"/>
    <lineage>
        <taxon>Bacteria</taxon>
        <taxon>Bacillati</taxon>
        <taxon>Actinomycetota</taxon>
        <taxon>Actinomycetes</taxon>
        <taxon>Micromonosporales</taxon>
        <taxon>Micromonosporaceae</taxon>
        <taxon>Allocatelliglobosispora</taxon>
    </lineage>
</organism>
<dbReference type="GO" id="GO:0005829">
    <property type="term" value="C:cytosol"/>
    <property type="evidence" value="ECO:0007669"/>
    <property type="project" value="TreeGrafter"/>
</dbReference>
<dbReference type="Proteomes" id="UP000587527">
    <property type="component" value="Unassembled WGS sequence"/>
</dbReference>
<feature type="domain" description="Nucleoside phosphorylase" evidence="1">
    <location>
        <begin position="69"/>
        <end position="277"/>
    </location>
</feature>
<dbReference type="GO" id="GO:0008782">
    <property type="term" value="F:adenosylhomocysteine nucleosidase activity"/>
    <property type="evidence" value="ECO:0007669"/>
    <property type="project" value="TreeGrafter"/>
</dbReference>
<dbReference type="Gene3D" id="3.40.50.1580">
    <property type="entry name" value="Nucleoside phosphorylase domain"/>
    <property type="match status" value="1"/>
</dbReference>
<dbReference type="GO" id="GO:0008930">
    <property type="term" value="F:methylthioadenosine nucleosidase activity"/>
    <property type="evidence" value="ECO:0007669"/>
    <property type="project" value="TreeGrafter"/>
</dbReference>
<accession>A0A841BZ93</accession>
<protein>
    <submittedName>
        <fullName evidence="2">Nucleoside phosphorylase</fullName>
    </submittedName>
</protein>
<evidence type="ECO:0000259" key="1">
    <source>
        <dbReference type="Pfam" id="PF01048"/>
    </source>
</evidence>
<dbReference type="PANTHER" id="PTHR46832:SF1">
    <property type="entry name" value="5'-METHYLTHIOADENOSINE_S-ADENOSYLHOMOCYSTEINE NUCLEOSIDASE"/>
    <property type="match status" value="1"/>
</dbReference>
<gene>
    <name evidence="2" type="ORF">F4553_006888</name>
</gene>